<keyword evidence="3" id="KW-1185">Reference proteome</keyword>
<accession>A0ABD0KB51</accession>
<evidence type="ECO:0000313" key="3">
    <source>
        <dbReference type="Proteomes" id="UP001519460"/>
    </source>
</evidence>
<dbReference type="EMBL" id="JACVVK020000213">
    <property type="protein sequence ID" value="KAK7484262.1"/>
    <property type="molecule type" value="Genomic_DNA"/>
</dbReference>
<proteinExistence type="predicted"/>
<dbReference type="Proteomes" id="UP001519460">
    <property type="component" value="Unassembled WGS sequence"/>
</dbReference>
<organism evidence="2 3">
    <name type="scientific">Batillaria attramentaria</name>
    <dbReference type="NCBI Taxonomy" id="370345"/>
    <lineage>
        <taxon>Eukaryota</taxon>
        <taxon>Metazoa</taxon>
        <taxon>Spiralia</taxon>
        <taxon>Lophotrochozoa</taxon>
        <taxon>Mollusca</taxon>
        <taxon>Gastropoda</taxon>
        <taxon>Caenogastropoda</taxon>
        <taxon>Sorbeoconcha</taxon>
        <taxon>Cerithioidea</taxon>
        <taxon>Batillariidae</taxon>
        <taxon>Batillaria</taxon>
    </lineage>
</organism>
<feature type="region of interest" description="Disordered" evidence="1">
    <location>
        <begin position="46"/>
        <end position="69"/>
    </location>
</feature>
<sequence>MGHNKVEEVESFTYLGANVTKDGGGTADIKRRVAPASASFKSAFQHLAGHKHQQKDQSLPFQEPSLDSPAIWMRDLEADHGRREETRHPPD</sequence>
<dbReference type="AlphaFoldDB" id="A0ABD0KB51"/>
<protein>
    <submittedName>
        <fullName evidence="2">Uncharacterized protein</fullName>
    </submittedName>
</protein>
<gene>
    <name evidence="2" type="ORF">BaRGS_00024511</name>
</gene>
<comment type="caution">
    <text evidence="2">The sequence shown here is derived from an EMBL/GenBank/DDBJ whole genome shotgun (WGS) entry which is preliminary data.</text>
</comment>
<evidence type="ECO:0000256" key="1">
    <source>
        <dbReference type="SAM" id="MobiDB-lite"/>
    </source>
</evidence>
<name>A0ABD0KB51_9CAEN</name>
<reference evidence="2 3" key="1">
    <citation type="journal article" date="2023" name="Sci. Data">
        <title>Genome assembly of the Korean intertidal mud-creeper Batillaria attramentaria.</title>
        <authorList>
            <person name="Patra A.K."/>
            <person name="Ho P.T."/>
            <person name="Jun S."/>
            <person name="Lee S.J."/>
            <person name="Kim Y."/>
            <person name="Won Y.J."/>
        </authorList>
    </citation>
    <scope>NUCLEOTIDE SEQUENCE [LARGE SCALE GENOMIC DNA]</scope>
    <source>
        <strain evidence="2">Wonlab-2016</strain>
    </source>
</reference>
<evidence type="ECO:0000313" key="2">
    <source>
        <dbReference type="EMBL" id="KAK7484262.1"/>
    </source>
</evidence>